<organism evidence="1 2">
    <name type="scientific">Nonomuraea pusilla</name>
    <dbReference type="NCBI Taxonomy" id="46177"/>
    <lineage>
        <taxon>Bacteria</taxon>
        <taxon>Bacillati</taxon>
        <taxon>Actinomycetota</taxon>
        <taxon>Actinomycetes</taxon>
        <taxon>Streptosporangiales</taxon>
        <taxon>Streptosporangiaceae</taxon>
        <taxon>Nonomuraea</taxon>
    </lineage>
</organism>
<reference evidence="1 2" key="1">
    <citation type="submission" date="2016-10" db="EMBL/GenBank/DDBJ databases">
        <authorList>
            <person name="de Groot N.N."/>
        </authorList>
    </citation>
    <scope>NUCLEOTIDE SEQUENCE [LARGE SCALE GENOMIC DNA]</scope>
    <source>
        <strain evidence="1 2">DSM 43357</strain>
    </source>
</reference>
<sequence>MRKGIGGALVVAGLVAVASCGTGETSVPVAAREARLSEQNTSLGVSLLRLSMPDFPAYDSPEALAADRPIVVAGVIDGWQQGPATEAYENGPLDYRVVLRVRITEPLKGVKATPSLASGVACIAFDQGPVIRDESVPAERWKPAKSVADFEKAMPAGTKVLAYPREMPPEASTGAVRVPGDPLPRDARLMVIPPQGLVLEDPVLAARRSGSRTALVGGRVPLTDGGAGWLEPRTMDELVARLKRHGVTE</sequence>
<proteinExistence type="predicted"/>
<dbReference type="RefSeq" id="WP_143078677.1">
    <property type="nucleotide sequence ID" value="NZ_FOBF01000006.1"/>
</dbReference>
<evidence type="ECO:0000313" key="2">
    <source>
        <dbReference type="Proteomes" id="UP000198953"/>
    </source>
</evidence>
<accession>A0A1H7SKC5</accession>
<dbReference type="OrthoDB" id="3522933at2"/>
<dbReference type="EMBL" id="FOBF01000006">
    <property type="protein sequence ID" value="SEL72963.1"/>
    <property type="molecule type" value="Genomic_DNA"/>
</dbReference>
<evidence type="ECO:0008006" key="3">
    <source>
        <dbReference type="Google" id="ProtNLM"/>
    </source>
</evidence>
<gene>
    <name evidence="1" type="ORF">SAMN05660976_03241</name>
</gene>
<dbReference type="PROSITE" id="PS51257">
    <property type="entry name" value="PROKAR_LIPOPROTEIN"/>
    <property type="match status" value="1"/>
</dbReference>
<dbReference type="Proteomes" id="UP000198953">
    <property type="component" value="Unassembled WGS sequence"/>
</dbReference>
<protein>
    <recommendedName>
        <fullName evidence="3">Lipoprotein</fullName>
    </recommendedName>
</protein>
<keyword evidence="2" id="KW-1185">Reference proteome</keyword>
<evidence type="ECO:0000313" key="1">
    <source>
        <dbReference type="EMBL" id="SEL72963.1"/>
    </source>
</evidence>
<dbReference type="AlphaFoldDB" id="A0A1H7SKC5"/>
<name>A0A1H7SKC5_9ACTN</name>